<dbReference type="eggNOG" id="COG1651">
    <property type="taxonomic scope" value="Bacteria"/>
</dbReference>
<dbReference type="AlphaFoldDB" id="A0A059KIU7"/>
<dbReference type="SUPFAM" id="SSF52833">
    <property type="entry name" value="Thioredoxin-like"/>
    <property type="match status" value="1"/>
</dbReference>
<dbReference type="Proteomes" id="UP000026714">
    <property type="component" value="Unassembled WGS sequence"/>
</dbReference>
<evidence type="ECO:0000313" key="2">
    <source>
        <dbReference type="EMBL" id="KDB51305.1"/>
    </source>
</evidence>
<feature type="domain" description="Thioredoxin-like fold" evidence="1">
    <location>
        <begin position="19"/>
        <end position="183"/>
    </location>
</feature>
<organism evidence="2 3">
    <name type="scientific">Sphaerotilus natans subsp. natans DSM 6575</name>
    <dbReference type="NCBI Taxonomy" id="1286631"/>
    <lineage>
        <taxon>Bacteria</taxon>
        <taxon>Pseudomonadati</taxon>
        <taxon>Pseudomonadota</taxon>
        <taxon>Betaproteobacteria</taxon>
        <taxon>Burkholderiales</taxon>
        <taxon>Sphaerotilaceae</taxon>
        <taxon>Sphaerotilus</taxon>
    </lineage>
</organism>
<keyword evidence="3" id="KW-1185">Reference proteome</keyword>
<dbReference type="InterPro" id="IPR012336">
    <property type="entry name" value="Thioredoxin-like_fold"/>
</dbReference>
<evidence type="ECO:0000259" key="1">
    <source>
        <dbReference type="Pfam" id="PF13462"/>
    </source>
</evidence>
<name>A0A059KIU7_9BURK</name>
<reference evidence="2 3" key="1">
    <citation type="journal article" date="2014" name="FEMS Microbiol. Ecol.">
        <title>Sphaerotilus natans encrusted with nanoball-shaped Fe(III) oxide minerals formed by nitrate-reducing mixotrophic Fe(II) oxidation.</title>
        <authorList>
            <person name="Park S."/>
            <person name="Kim D.H."/>
            <person name="Lee J.H."/>
            <person name="Hur H.G."/>
        </authorList>
    </citation>
    <scope>NUCLEOTIDE SEQUENCE [LARGE SCALE GENOMIC DNA]</scope>
    <source>
        <strain evidence="2 3">DSM 6575</strain>
    </source>
</reference>
<gene>
    <name evidence="2" type="ORF">X805_31180</name>
</gene>
<dbReference type="RefSeq" id="WP_037483895.1">
    <property type="nucleotide sequence ID" value="NZ_AZRA01000089.1"/>
</dbReference>
<accession>A0A059KIU7</accession>
<dbReference type="InterPro" id="IPR036249">
    <property type="entry name" value="Thioredoxin-like_sf"/>
</dbReference>
<protein>
    <recommendedName>
        <fullName evidence="1">Thioredoxin-like fold domain-containing protein</fullName>
    </recommendedName>
</protein>
<dbReference type="PANTHER" id="PTHR33875">
    <property type="entry name" value="OS09G0542200 PROTEIN"/>
    <property type="match status" value="1"/>
</dbReference>
<dbReference type="Gene3D" id="3.40.30.10">
    <property type="entry name" value="Glutaredoxin"/>
    <property type="match status" value="1"/>
</dbReference>
<dbReference type="Pfam" id="PF13462">
    <property type="entry name" value="Thioredoxin_4"/>
    <property type="match status" value="1"/>
</dbReference>
<dbReference type="PANTHER" id="PTHR33875:SF2">
    <property type="entry name" value="ACR183CP"/>
    <property type="match status" value="1"/>
</dbReference>
<dbReference type="EMBL" id="AZRA01000089">
    <property type="protein sequence ID" value="KDB51305.1"/>
    <property type="molecule type" value="Genomic_DNA"/>
</dbReference>
<evidence type="ECO:0000313" key="3">
    <source>
        <dbReference type="Proteomes" id="UP000026714"/>
    </source>
</evidence>
<sequence length="189" mass="20491">MTTIDLPRIQDALRLGHGPRTLDVFLEPTCPFSARAWGKLDELLARAGAERLTIRLRLQSQPWHLFSPVTTRAVLAAASLPDGAAAVRAVLGAIFTHRAEFEPADHCSGEVLDRTPRQVLARIEALSGLALAAAWERPELTAAVKWQARHARQNGIHVSPTFLIDGLAVPEMGSGETVDAWLERLGLAG</sequence>
<proteinExistence type="predicted"/>
<comment type="caution">
    <text evidence="2">The sequence shown here is derived from an EMBL/GenBank/DDBJ whole genome shotgun (WGS) entry which is preliminary data.</text>
</comment>
<dbReference type="STRING" id="34103.SAMN05421778_1173"/>
<dbReference type="PATRIC" id="fig|1286631.3.peg.3042"/>